<dbReference type="AlphaFoldDB" id="C3XW26"/>
<accession>C3XW26</accession>
<gene>
    <name evidence="2" type="ORF">BRAFLDRAFT_63811</name>
</gene>
<sequence>MAVSQGSDVYRLDYIALNESVKKMRLRMRLLKERGIKLPKAPSKRQACAAVAAPVPLSVSEGDVVARQGPLSQPGAKDTSSSTPALVHPSNVPSHVPNKGTSSAPTVRARTSQLPSKMAEGLQKDEEFEMSEKADPALQQERTECSLQEEKTEDGLHPEEPEQNLPKKIHQKKTTKKGWKARGRRVVRRLRRAFRVLTSCCRPCVAA</sequence>
<reference evidence="2" key="1">
    <citation type="journal article" date="2008" name="Nature">
        <title>The amphioxus genome and the evolution of the chordate karyotype.</title>
        <authorList>
            <consortium name="US DOE Joint Genome Institute (JGI-PGF)"/>
            <person name="Putnam N.H."/>
            <person name="Butts T."/>
            <person name="Ferrier D.E.K."/>
            <person name="Furlong R.F."/>
            <person name="Hellsten U."/>
            <person name="Kawashima T."/>
            <person name="Robinson-Rechavi M."/>
            <person name="Shoguchi E."/>
            <person name="Terry A."/>
            <person name="Yu J.-K."/>
            <person name="Benito-Gutierrez E.L."/>
            <person name="Dubchak I."/>
            <person name="Garcia-Fernandez J."/>
            <person name="Gibson-Brown J.J."/>
            <person name="Grigoriev I.V."/>
            <person name="Horton A.C."/>
            <person name="de Jong P.J."/>
            <person name="Jurka J."/>
            <person name="Kapitonov V.V."/>
            <person name="Kohara Y."/>
            <person name="Kuroki Y."/>
            <person name="Lindquist E."/>
            <person name="Lucas S."/>
            <person name="Osoegawa K."/>
            <person name="Pennacchio L.A."/>
            <person name="Salamov A.A."/>
            <person name="Satou Y."/>
            <person name="Sauka-Spengler T."/>
            <person name="Schmutz J."/>
            <person name="Shin-I T."/>
            <person name="Toyoda A."/>
            <person name="Bronner-Fraser M."/>
            <person name="Fujiyama A."/>
            <person name="Holland L.Z."/>
            <person name="Holland P.W.H."/>
            <person name="Satoh N."/>
            <person name="Rokhsar D.S."/>
        </authorList>
    </citation>
    <scope>NUCLEOTIDE SEQUENCE [LARGE SCALE GENOMIC DNA]</scope>
    <source>
        <strain evidence="2">S238N-H82</strain>
        <tissue evidence="2">Testes</tissue>
    </source>
</reference>
<dbReference type="InParanoid" id="C3XW26"/>
<feature type="compositionally biased region" description="Basic residues" evidence="1">
    <location>
        <begin position="167"/>
        <end position="178"/>
    </location>
</feature>
<evidence type="ECO:0000256" key="1">
    <source>
        <dbReference type="SAM" id="MobiDB-lite"/>
    </source>
</evidence>
<feature type="compositionally biased region" description="Polar residues" evidence="1">
    <location>
        <begin position="99"/>
        <end position="115"/>
    </location>
</feature>
<proteinExistence type="predicted"/>
<feature type="region of interest" description="Disordered" evidence="1">
    <location>
        <begin position="67"/>
        <end position="178"/>
    </location>
</feature>
<evidence type="ECO:0000313" key="2">
    <source>
        <dbReference type="EMBL" id="EEN67560.1"/>
    </source>
</evidence>
<organism>
    <name type="scientific">Branchiostoma floridae</name>
    <name type="common">Florida lancelet</name>
    <name type="synonym">Amphioxus</name>
    <dbReference type="NCBI Taxonomy" id="7739"/>
    <lineage>
        <taxon>Eukaryota</taxon>
        <taxon>Metazoa</taxon>
        <taxon>Chordata</taxon>
        <taxon>Cephalochordata</taxon>
        <taxon>Leptocardii</taxon>
        <taxon>Amphioxiformes</taxon>
        <taxon>Branchiostomatidae</taxon>
        <taxon>Branchiostoma</taxon>
    </lineage>
</organism>
<feature type="compositionally biased region" description="Basic and acidic residues" evidence="1">
    <location>
        <begin position="122"/>
        <end position="160"/>
    </location>
</feature>
<dbReference type="EMBL" id="GG666471">
    <property type="protein sequence ID" value="EEN67560.1"/>
    <property type="molecule type" value="Genomic_DNA"/>
</dbReference>
<protein>
    <submittedName>
        <fullName evidence="2">Uncharacterized protein</fullName>
    </submittedName>
</protein>
<name>C3XW26_BRAFL</name>